<dbReference type="InterPro" id="IPR033932">
    <property type="entry name" value="YtcJ-like"/>
</dbReference>
<dbReference type="Gene3D" id="2.30.40.10">
    <property type="entry name" value="Urease, subunit C, domain 1"/>
    <property type="match status" value="1"/>
</dbReference>
<accession>A0ABY1IQU3</accession>
<name>A0ABY1IQU3_9HYPH</name>
<dbReference type="SUPFAM" id="SSF51338">
    <property type="entry name" value="Composite domain of metallo-dependent hydrolases"/>
    <property type="match status" value="1"/>
</dbReference>
<sequence>MATRRDVVAGGASALVGALAWGHPFSARAAEGADIVIFGGPIVTMNDAAPTAEAVAVKDGVIVAVGPQSDVRNRWVGPQTRLIDLDGHALLPGFIDAHGHFMNAPRVVVWANLSLAPVGPVSAIPDIVKALQDNQAQRQIPKGEWVIGYGYDSSGLEEGRELTRMDLDAHFPDNPVMAIHVSNHGAVLNSSALDLFDITAETPTPEGGLIARLPGSNEPAGLLMETAFLPIFAQVPQPSEAELLDLLQPAQQIYASKGVTTAQEGATHAEELTFLRKAASEKRLYIDVVSLPFAAEVPKIFRSYLSTDNDGKIAIGDASKEFGYYDNRLKLGGIKLVNDGSPQGKTAYWTKPLLTGGPAGEQEWVGQPVFPPELIAKLYKSLTEKNIQIWSHANGDAAIDMVIASADGAGVRAGDDRRHVVIHSQCMRPDQLDAYARIGLSPSFFTEHTYFWGDVHIANLGEDRAFFISPMKSAVAKGLRCSNHNDFMVTPVDPMLMVWSAMTRQSRSGVIVGPNECVDVMTALKAVTTAAAWQYREEDRKGSIEIGKLADLVILDRNPVTADVDDIPSIKVVETFKEGTTVYSASQQQGGLPGPIGPRLKAKATRSAFRADDGQGTALGCFCCGGFADLDTDEAAKSMALVTDTNLFA</sequence>
<proteinExistence type="predicted"/>
<evidence type="ECO:0000259" key="1">
    <source>
        <dbReference type="Pfam" id="PF07969"/>
    </source>
</evidence>
<dbReference type="InterPro" id="IPR013108">
    <property type="entry name" value="Amidohydro_3"/>
</dbReference>
<dbReference type="InterPro" id="IPR011059">
    <property type="entry name" value="Metal-dep_hydrolase_composite"/>
</dbReference>
<comment type="caution">
    <text evidence="2">The sequence shown here is derived from an EMBL/GenBank/DDBJ whole genome shotgun (WGS) entry which is preliminary data.</text>
</comment>
<dbReference type="Pfam" id="PF07969">
    <property type="entry name" value="Amidohydro_3"/>
    <property type="match status" value="1"/>
</dbReference>
<dbReference type="Gene3D" id="3.20.20.140">
    <property type="entry name" value="Metal-dependent hydrolases"/>
    <property type="match status" value="1"/>
</dbReference>
<dbReference type="InterPro" id="IPR032466">
    <property type="entry name" value="Metal_Hydrolase"/>
</dbReference>
<dbReference type="Proteomes" id="UP000184290">
    <property type="component" value="Unassembled WGS sequence"/>
</dbReference>
<feature type="domain" description="Amidohydrolase 3" evidence="1">
    <location>
        <begin position="82"/>
        <end position="583"/>
    </location>
</feature>
<dbReference type="SUPFAM" id="SSF51556">
    <property type="entry name" value="Metallo-dependent hydrolases"/>
    <property type="match status" value="1"/>
</dbReference>
<dbReference type="CDD" id="cd01300">
    <property type="entry name" value="YtcJ_like"/>
    <property type="match status" value="1"/>
</dbReference>
<dbReference type="PANTHER" id="PTHR22642">
    <property type="entry name" value="IMIDAZOLONEPROPIONASE"/>
    <property type="match status" value="1"/>
</dbReference>
<protein>
    <recommendedName>
        <fullName evidence="1">Amidohydrolase 3 domain-containing protein</fullName>
    </recommendedName>
</protein>
<dbReference type="PANTHER" id="PTHR22642:SF2">
    <property type="entry name" value="PROTEIN LONG AFTER FAR-RED 3"/>
    <property type="match status" value="1"/>
</dbReference>
<keyword evidence="3" id="KW-1185">Reference proteome</keyword>
<dbReference type="PROSITE" id="PS51318">
    <property type="entry name" value="TAT"/>
    <property type="match status" value="1"/>
</dbReference>
<evidence type="ECO:0000313" key="2">
    <source>
        <dbReference type="EMBL" id="SHJ94722.1"/>
    </source>
</evidence>
<organism evidence="2 3">
    <name type="scientific">Aureimonas altamirensis DSM 21988</name>
    <dbReference type="NCBI Taxonomy" id="1121026"/>
    <lineage>
        <taxon>Bacteria</taxon>
        <taxon>Pseudomonadati</taxon>
        <taxon>Pseudomonadota</taxon>
        <taxon>Alphaproteobacteria</taxon>
        <taxon>Hyphomicrobiales</taxon>
        <taxon>Aurantimonadaceae</taxon>
        <taxon>Aureimonas</taxon>
    </lineage>
</organism>
<dbReference type="Gene3D" id="3.10.310.70">
    <property type="match status" value="1"/>
</dbReference>
<dbReference type="EMBL" id="FQZC01000005">
    <property type="protein sequence ID" value="SHJ94722.1"/>
    <property type="molecule type" value="Genomic_DNA"/>
</dbReference>
<dbReference type="RefSeq" id="WP_073469480.1">
    <property type="nucleotide sequence ID" value="NZ_FQZC01000005.1"/>
</dbReference>
<dbReference type="InterPro" id="IPR006311">
    <property type="entry name" value="TAT_signal"/>
</dbReference>
<reference evidence="2 3" key="1">
    <citation type="submission" date="2016-11" db="EMBL/GenBank/DDBJ databases">
        <authorList>
            <person name="Varghese N."/>
            <person name="Submissions S."/>
        </authorList>
    </citation>
    <scope>NUCLEOTIDE SEQUENCE [LARGE SCALE GENOMIC DNA]</scope>
    <source>
        <strain evidence="2 3">DSM 21988</strain>
    </source>
</reference>
<gene>
    <name evidence="2" type="ORF">SAMN02745911_3781</name>
</gene>
<evidence type="ECO:0000313" key="3">
    <source>
        <dbReference type="Proteomes" id="UP000184290"/>
    </source>
</evidence>